<accession>A0A1G7LB22</accession>
<dbReference type="Proteomes" id="UP000199415">
    <property type="component" value="Unassembled WGS sequence"/>
</dbReference>
<sequence>MTNGTIVRERPEDGPVIDELVARSFGPERTRKTVYRLREGVPPVPELCFVVVGEDDAVHAAIRYWPVLIEATPAILLGPLAVQPEMRGQGMGRRLVQHSLDAARGHGHRICLVVGDPRYYRPYGFQLANPLGLILPGPVDPRRFQAAALVPGALQGVRGWVKRAAA</sequence>
<evidence type="ECO:0000259" key="1">
    <source>
        <dbReference type="PROSITE" id="PS51186"/>
    </source>
</evidence>
<dbReference type="InterPro" id="IPR016181">
    <property type="entry name" value="Acyl_CoA_acyltransferase"/>
</dbReference>
<dbReference type="PROSITE" id="PS51186">
    <property type="entry name" value="GNAT"/>
    <property type="match status" value="1"/>
</dbReference>
<evidence type="ECO:0000313" key="2">
    <source>
        <dbReference type="EMBL" id="SDF46678.1"/>
    </source>
</evidence>
<dbReference type="STRING" id="1082479.SAMN05216241_101185"/>
<keyword evidence="2" id="KW-0808">Transferase</keyword>
<proteinExistence type="predicted"/>
<dbReference type="EMBL" id="FNCE01000001">
    <property type="protein sequence ID" value="SDF46678.1"/>
    <property type="molecule type" value="Genomic_DNA"/>
</dbReference>
<reference evidence="2 3" key="1">
    <citation type="submission" date="2016-10" db="EMBL/GenBank/DDBJ databases">
        <authorList>
            <person name="de Groot N.N."/>
        </authorList>
    </citation>
    <scope>NUCLEOTIDE SEQUENCE [LARGE SCALE GENOMIC DNA]</scope>
    <source>
        <strain evidence="2 3">DSM 25584</strain>
    </source>
</reference>
<dbReference type="AlphaFoldDB" id="A0A1G7LB22"/>
<protein>
    <submittedName>
        <fullName evidence="2">Predicted N-acetyltransferase YhbS</fullName>
    </submittedName>
</protein>
<name>A0A1G7LB22_9PROT</name>
<gene>
    <name evidence="2" type="ORF">SAMN05216241_101185</name>
</gene>
<organism evidence="2 3">
    <name type="scientific">Limimonas halophila</name>
    <dbReference type="NCBI Taxonomy" id="1082479"/>
    <lineage>
        <taxon>Bacteria</taxon>
        <taxon>Pseudomonadati</taxon>
        <taxon>Pseudomonadota</taxon>
        <taxon>Alphaproteobacteria</taxon>
        <taxon>Rhodospirillales</taxon>
        <taxon>Rhodovibrionaceae</taxon>
        <taxon>Limimonas</taxon>
    </lineage>
</organism>
<keyword evidence="3" id="KW-1185">Reference proteome</keyword>
<feature type="domain" description="N-acetyltransferase" evidence="1">
    <location>
        <begin position="4"/>
        <end position="146"/>
    </location>
</feature>
<evidence type="ECO:0000313" key="3">
    <source>
        <dbReference type="Proteomes" id="UP000199415"/>
    </source>
</evidence>
<dbReference type="RefSeq" id="WP_218119078.1">
    <property type="nucleotide sequence ID" value="NZ_FNCE01000001.1"/>
</dbReference>
<dbReference type="Pfam" id="PF13508">
    <property type="entry name" value="Acetyltransf_7"/>
    <property type="match status" value="1"/>
</dbReference>
<dbReference type="GO" id="GO:0016747">
    <property type="term" value="F:acyltransferase activity, transferring groups other than amino-acyl groups"/>
    <property type="evidence" value="ECO:0007669"/>
    <property type="project" value="InterPro"/>
</dbReference>
<dbReference type="CDD" id="cd04301">
    <property type="entry name" value="NAT_SF"/>
    <property type="match status" value="1"/>
</dbReference>
<dbReference type="SUPFAM" id="SSF55729">
    <property type="entry name" value="Acyl-CoA N-acyltransferases (Nat)"/>
    <property type="match status" value="1"/>
</dbReference>
<dbReference type="Gene3D" id="3.40.630.30">
    <property type="match status" value="1"/>
</dbReference>
<dbReference type="InterPro" id="IPR000182">
    <property type="entry name" value="GNAT_dom"/>
</dbReference>